<dbReference type="FunFam" id="1.25.40.180:FF:000056">
    <property type="entry name" value="Sto1p"/>
    <property type="match status" value="1"/>
</dbReference>
<dbReference type="Proteomes" id="UP000006310">
    <property type="component" value="Chromosome 5"/>
</dbReference>
<organism evidence="13 14">
    <name type="scientific">Huiozyma naganishii (strain ATCC MYA-139 / BCRC 22969 / CBS 8797 / KCTC 17520 / NBRC 10181 / NCYC 3082 / Yp74L-3)</name>
    <name type="common">Yeast</name>
    <name type="synonym">Kazachstania naganishii</name>
    <dbReference type="NCBI Taxonomy" id="1071383"/>
    <lineage>
        <taxon>Eukaryota</taxon>
        <taxon>Fungi</taxon>
        <taxon>Dikarya</taxon>
        <taxon>Ascomycota</taxon>
        <taxon>Saccharomycotina</taxon>
        <taxon>Saccharomycetes</taxon>
        <taxon>Saccharomycetales</taxon>
        <taxon>Saccharomycetaceae</taxon>
        <taxon>Huiozyma</taxon>
    </lineage>
</organism>
<dbReference type="OrthoDB" id="10252707at2759"/>
<proteinExistence type="inferred from homology"/>
<dbReference type="GO" id="GO:0006406">
    <property type="term" value="P:mRNA export from nucleus"/>
    <property type="evidence" value="ECO:0007669"/>
    <property type="project" value="EnsemblFungi"/>
</dbReference>
<sequence length="864" mass="99747">MSDRKRRADFGEDDEYRQDFRPHVQKRQRVPPVVQLCKEMMPDICTIGESAKAFEDDIKFLSEAIVNEYGHEEYFNNALLSTFLAVVLEQPQKQPAISLLTIVVNAGNEVAGKSIVNFFYEKLQKFCNDSTNPDLELESNDTGCWNKIKLIMRFLSLLSPILLVDDIITLYKKLFDLAIELNNLDSEKRNPLAEEIYTNTMLNVPYLFYFSRSNENLKEKTNELITYVESNFTIRSTNFDILREYNFDSPYNIAELPQIVLPNVKNVLANGMEQLNQLFYDWSYLLPEQSGDQGFNDALSLPSIQDLQPFSQLAGKNIGSVDSTWRTPAYIFHVYLPRSSGDFDTVVPIDTYAGQLFKDIYIDIVESLEFNRKEVAKQMVSLNLFFKEGIFVEAGESIADLIAAREENLLAPTYKIEDLAIETVLSLVLKLPNISHPFAYFYALLVDICQNSPKAIAPVFGRAFRFFYHNIYKLDFELKLRFLDWFSIQMSNFNFSWKWNEWENDSVRFNKSFYNPRITFIRNLIRKELRLTSNPVDVDGSLPEEFKQYLDTSYISLESVQKFYQTLFTDFSVDLEDVRRNDLYFKQENVPFAEITVELLDYIHKQNDARTYTELEEIINKLKEGHQSIIPDFDRFVVILVTQAVVHSGSRSLSHANKYISDLQEDLKTLFNSLQIDESVKETAIIEAVMSYWNSNSQNGFLIVDAFKFGGMVSSNSIYSFCLADLEGNIHGLTDVTAIDTIFRTLSQQLDTDAADTADFELVFEKLCLIVNKTVEELEIQPEDQIVIPEIEDDTPVDPVTEVPRLDLMWKYSSAVSFTKSLVRKYSDQFKLLNEKLSNGLEVAIPHVPTRNIFGKWLEEVKDL</sequence>
<keyword evidence="9" id="KW-0539">Nucleus</keyword>
<evidence type="ECO:0000259" key="12">
    <source>
        <dbReference type="SMART" id="SM00543"/>
    </source>
</evidence>
<dbReference type="GO" id="GO:0000398">
    <property type="term" value="P:mRNA splicing, via spliceosome"/>
    <property type="evidence" value="ECO:0007669"/>
    <property type="project" value="EnsemblFungi"/>
</dbReference>
<dbReference type="GO" id="GO:0000184">
    <property type="term" value="P:nuclear-transcribed mRNA catabolic process, nonsense-mediated decay"/>
    <property type="evidence" value="ECO:0007669"/>
    <property type="project" value="EnsemblFungi"/>
</dbReference>
<evidence type="ECO:0000256" key="9">
    <source>
        <dbReference type="ARBA" id="ARBA00023242"/>
    </source>
</evidence>
<protein>
    <recommendedName>
        <fullName evidence="11">Nuclear cap-binding protein complex subunit 1</fullName>
    </recommendedName>
    <alternativeName>
        <fullName evidence="10">80 kDa nuclear cap-binding protein</fullName>
    </alternativeName>
</protein>
<keyword evidence="14" id="KW-1185">Reference proteome</keyword>
<dbReference type="InterPro" id="IPR027159">
    <property type="entry name" value="CBP80"/>
</dbReference>
<dbReference type="GO" id="GO:0006370">
    <property type="term" value="P:7-methylguanosine mRNA capping"/>
    <property type="evidence" value="ECO:0007669"/>
    <property type="project" value="UniProtKB-KW"/>
</dbReference>
<dbReference type="GO" id="GO:0000339">
    <property type="term" value="F:RNA cap binding"/>
    <property type="evidence" value="ECO:0007669"/>
    <property type="project" value="InterPro"/>
</dbReference>
<dbReference type="AlphaFoldDB" id="J7S6P4"/>
<feature type="domain" description="MIF4G" evidence="12">
    <location>
        <begin position="37"/>
        <end position="257"/>
    </location>
</feature>
<dbReference type="eggNOG" id="KOG1104">
    <property type="taxonomic scope" value="Eukaryota"/>
</dbReference>
<dbReference type="GO" id="GO:0000243">
    <property type="term" value="C:commitment complex"/>
    <property type="evidence" value="ECO:0007669"/>
    <property type="project" value="EnsemblFungi"/>
</dbReference>
<dbReference type="Pfam" id="PF09090">
    <property type="entry name" value="MIF4G_like_2"/>
    <property type="match status" value="1"/>
</dbReference>
<dbReference type="PANTHER" id="PTHR12412">
    <property type="entry name" value="CAP BINDING PROTEIN"/>
    <property type="match status" value="1"/>
</dbReference>
<evidence type="ECO:0000256" key="7">
    <source>
        <dbReference type="ARBA" id="ARBA00023042"/>
    </source>
</evidence>
<dbReference type="GeneID" id="34526184"/>
<evidence type="ECO:0000256" key="3">
    <source>
        <dbReference type="ARBA" id="ARBA00022448"/>
    </source>
</evidence>
<name>J7S6P4_HUIN7</name>
<evidence type="ECO:0000313" key="14">
    <source>
        <dbReference type="Proteomes" id="UP000006310"/>
    </source>
</evidence>
<keyword evidence="6" id="KW-0694">RNA-binding</keyword>
<dbReference type="RefSeq" id="XP_022464730.1">
    <property type="nucleotide sequence ID" value="XM_022608211.1"/>
</dbReference>
<accession>J7S6P4</accession>
<dbReference type="OMA" id="CAAEGLM"/>
<dbReference type="InterPro" id="IPR016024">
    <property type="entry name" value="ARM-type_fold"/>
</dbReference>
<dbReference type="GO" id="GO:0006970">
    <property type="term" value="P:response to osmotic stress"/>
    <property type="evidence" value="ECO:0007669"/>
    <property type="project" value="EnsemblFungi"/>
</dbReference>
<evidence type="ECO:0000256" key="1">
    <source>
        <dbReference type="ARBA" id="ARBA00004123"/>
    </source>
</evidence>
<keyword evidence="8" id="KW-0508">mRNA splicing</keyword>
<keyword evidence="5" id="KW-0509">mRNA transport</keyword>
<dbReference type="GO" id="GO:0003729">
    <property type="term" value="F:mRNA binding"/>
    <property type="evidence" value="ECO:0007669"/>
    <property type="project" value="EnsemblFungi"/>
</dbReference>
<dbReference type="SUPFAM" id="SSF48371">
    <property type="entry name" value="ARM repeat"/>
    <property type="match status" value="3"/>
</dbReference>
<dbReference type="HOGENOM" id="CLU_011380_0_0_1"/>
<dbReference type="InterPro" id="IPR003890">
    <property type="entry name" value="MIF4G-like_typ-3"/>
</dbReference>
<dbReference type="Pfam" id="PF09088">
    <property type="entry name" value="MIF4G_like"/>
    <property type="match status" value="1"/>
</dbReference>
<dbReference type="GO" id="GO:0031124">
    <property type="term" value="P:mRNA 3'-end processing"/>
    <property type="evidence" value="ECO:0007669"/>
    <property type="project" value="EnsemblFungi"/>
</dbReference>
<dbReference type="GO" id="GO:0005846">
    <property type="term" value="C:nuclear cap binding complex"/>
    <property type="evidence" value="ECO:0007669"/>
    <property type="project" value="EnsemblFungi"/>
</dbReference>
<comment type="subcellular location">
    <subcellularLocation>
        <location evidence="1">Nucleus</location>
    </subcellularLocation>
</comment>
<reference evidence="13 14" key="1">
    <citation type="journal article" date="2011" name="Proc. Natl. Acad. Sci. U.S.A.">
        <title>Evolutionary erosion of yeast sex chromosomes by mating-type switching accidents.</title>
        <authorList>
            <person name="Gordon J.L."/>
            <person name="Armisen D."/>
            <person name="Proux-Wera E."/>
            <person name="Oheigeartaigh S.S."/>
            <person name="Byrne K.P."/>
            <person name="Wolfe K.H."/>
        </authorList>
    </citation>
    <scope>NUCLEOTIDE SEQUENCE [LARGE SCALE GENOMIC DNA]</scope>
    <source>
        <strain evidence="14">ATCC MYA-139 / BCRC 22969 / CBS 8797 / CCRC 22969 / KCTC 17520 / NBRC 10181 / NCYC 3082</strain>
    </source>
</reference>
<keyword evidence="3" id="KW-0813">Transport</keyword>
<evidence type="ECO:0000256" key="11">
    <source>
        <dbReference type="ARBA" id="ARBA00074671"/>
    </source>
</evidence>
<evidence type="ECO:0000256" key="5">
    <source>
        <dbReference type="ARBA" id="ARBA00022816"/>
    </source>
</evidence>
<keyword evidence="7" id="KW-0506">mRNA capping</keyword>
<dbReference type="InterPro" id="IPR015172">
    <property type="entry name" value="MIF4G-like_typ-1"/>
</dbReference>
<keyword evidence="4" id="KW-0507">mRNA processing</keyword>
<evidence type="ECO:0000256" key="6">
    <source>
        <dbReference type="ARBA" id="ARBA00022884"/>
    </source>
</evidence>
<evidence type="ECO:0000313" key="13">
    <source>
        <dbReference type="EMBL" id="CCK70484.1"/>
    </source>
</evidence>
<dbReference type="STRING" id="1071383.J7S6P4"/>
<evidence type="ECO:0000256" key="2">
    <source>
        <dbReference type="ARBA" id="ARBA00007413"/>
    </source>
</evidence>
<gene>
    <name evidence="13" type="primary">KNAG0E02230</name>
    <name evidence="13" type="ordered locus">KNAG_0E02230</name>
</gene>
<dbReference type="InterPro" id="IPR015174">
    <property type="entry name" value="MIF4G-like_typ-2"/>
</dbReference>
<dbReference type="PANTHER" id="PTHR12412:SF2">
    <property type="entry name" value="NUCLEAR CAP-BINDING PROTEIN SUBUNIT 1"/>
    <property type="match status" value="1"/>
</dbReference>
<dbReference type="KEGG" id="kng:KNAG_0E02230"/>
<dbReference type="GO" id="GO:0042789">
    <property type="term" value="P:mRNA transcription by RNA polymerase II"/>
    <property type="evidence" value="ECO:0007669"/>
    <property type="project" value="EnsemblFungi"/>
</dbReference>
<dbReference type="SMART" id="SM00543">
    <property type="entry name" value="MIF4G"/>
    <property type="match status" value="1"/>
</dbReference>
<dbReference type="Gene3D" id="1.25.40.180">
    <property type="match status" value="3"/>
</dbReference>
<evidence type="ECO:0000256" key="8">
    <source>
        <dbReference type="ARBA" id="ARBA00023187"/>
    </source>
</evidence>
<dbReference type="EMBL" id="HE978318">
    <property type="protein sequence ID" value="CCK70484.1"/>
    <property type="molecule type" value="Genomic_DNA"/>
</dbReference>
<reference evidence="14" key="2">
    <citation type="submission" date="2012-08" db="EMBL/GenBank/DDBJ databases">
        <title>Genome sequence of Kazachstania naganishii.</title>
        <authorList>
            <person name="Gordon J.L."/>
            <person name="Armisen D."/>
            <person name="Proux-Wera E."/>
            <person name="OhEigeartaigh S.S."/>
            <person name="Byrne K.P."/>
            <person name="Wolfe K.H."/>
        </authorList>
    </citation>
    <scope>NUCLEOTIDE SEQUENCE [LARGE SCALE GENOMIC DNA]</scope>
    <source>
        <strain evidence="14">ATCC MYA-139 / BCRC 22969 / CBS 8797 / CCRC 22969 / KCTC 17520 / NBRC 10181 / NCYC 3082</strain>
    </source>
</reference>
<dbReference type="Pfam" id="PF02854">
    <property type="entry name" value="MIF4G"/>
    <property type="match status" value="1"/>
</dbReference>
<comment type="similarity">
    <text evidence="2">Belongs to the NCBP1 family.</text>
</comment>
<evidence type="ECO:0000256" key="10">
    <source>
        <dbReference type="ARBA" id="ARBA00030965"/>
    </source>
</evidence>
<evidence type="ECO:0000256" key="4">
    <source>
        <dbReference type="ARBA" id="ARBA00022664"/>
    </source>
</evidence>